<dbReference type="EMBL" id="NJAJ01000118">
    <property type="protein sequence ID" value="PHM55845.1"/>
    <property type="molecule type" value="Genomic_DNA"/>
</dbReference>
<dbReference type="Proteomes" id="UP000222366">
    <property type="component" value="Unassembled WGS sequence"/>
</dbReference>
<dbReference type="AlphaFoldDB" id="A0A2D0K313"/>
<accession>A0A2D0K313</accession>
<keyword evidence="2" id="KW-1185">Reference proteome</keyword>
<evidence type="ECO:0000313" key="2">
    <source>
        <dbReference type="Proteomes" id="UP000222366"/>
    </source>
</evidence>
<name>A0A2D0K313_9GAMM</name>
<comment type="caution">
    <text evidence="1">The sequence shown here is derived from an EMBL/GenBank/DDBJ whole genome shotgun (WGS) entry which is preliminary data.</text>
</comment>
<proteinExistence type="predicted"/>
<evidence type="ECO:0000313" key="1">
    <source>
        <dbReference type="EMBL" id="PHM55845.1"/>
    </source>
</evidence>
<organism evidence="1 2">
    <name type="scientific">Xenorhabdus stockiae</name>
    <dbReference type="NCBI Taxonomy" id="351614"/>
    <lineage>
        <taxon>Bacteria</taxon>
        <taxon>Pseudomonadati</taxon>
        <taxon>Pseudomonadota</taxon>
        <taxon>Gammaproteobacteria</taxon>
        <taxon>Enterobacterales</taxon>
        <taxon>Morganellaceae</taxon>
        <taxon>Xenorhabdus</taxon>
    </lineage>
</organism>
<protein>
    <submittedName>
        <fullName evidence="1">Uncharacterized protein</fullName>
    </submittedName>
</protein>
<gene>
    <name evidence="1" type="ORF">Xsto_04156</name>
</gene>
<sequence>MGGFSPINPCLMSKSLSENHHLGCLYFEANNQAINVIKGMQPIPYLKSID</sequence>
<reference evidence="1 2" key="1">
    <citation type="journal article" date="2017" name="Nat. Microbiol.">
        <title>Natural product diversity associated with the nematode symbionts Photorhabdus and Xenorhabdus.</title>
        <authorList>
            <person name="Tobias N.J."/>
            <person name="Wolff H."/>
            <person name="Djahanschiri B."/>
            <person name="Grundmann F."/>
            <person name="Kronenwerth M."/>
            <person name="Shi Y.M."/>
            <person name="Simonyi S."/>
            <person name="Grun P."/>
            <person name="Shapiro-Ilan D."/>
            <person name="Pidot S.J."/>
            <person name="Stinear T.P."/>
            <person name="Ebersberger I."/>
            <person name="Bode H.B."/>
        </authorList>
    </citation>
    <scope>NUCLEOTIDE SEQUENCE [LARGE SCALE GENOMIC DNA]</scope>
    <source>
        <strain evidence="1 2">DSM 17904</strain>
    </source>
</reference>